<reference evidence="1 2" key="1">
    <citation type="submission" date="2017-11" db="EMBL/GenBank/DDBJ databases">
        <title>Evolution of Phototrophy in the Chloroflexi Phylum Driven by Horizontal Gene Transfer.</title>
        <authorList>
            <person name="Ward L.M."/>
            <person name="Hemp J."/>
            <person name="Shih P.M."/>
            <person name="Mcglynn S.E."/>
            <person name="Fischer W."/>
        </authorList>
    </citation>
    <scope>NUCLEOTIDE SEQUENCE [LARGE SCALE GENOMIC DNA]</scope>
    <source>
        <strain evidence="1">JP3_7</strain>
    </source>
</reference>
<accession>A0A2M8QFB9</accession>
<evidence type="ECO:0000313" key="2">
    <source>
        <dbReference type="Proteomes" id="UP000230790"/>
    </source>
</evidence>
<dbReference type="SUPFAM" id="SSF50199">
    <property type="entry name" value="Staphylococcal nuclease"/>
    <property type="match status" value="1"/>
</dbReference>
<dbReference type="AlphaFoldDB" id="A0A2M8QFB9"/>
<evidence type="ECO:0000313" key="1">
    <source>
        <dbReference type="EMBL" id="PJF48491.1"/>
    </source>
</evidence>
<comment type="caution">
    <text evidence="1">The sequence shown here is derived from an EMBL/GenBank/DDBJ whole genome shotgun (WGS) entry which is preliminary data.</text>
</comment>
<organism evidence="1 2">
    <name type="scientific">Candidatus Thermofonsia Clade 3 bacterium</name>
    <dbReference type="NCBI Taxonomy" id="2364212"/>
    <lineage>
        <taxon>Bacteria</taxon>
        <taxon>Bacillati</taxon>
        <taxon>Chloroflexota</taxon>
        <taxon>Candidatus Thermofontia</taxon>
        <taxon>Candidatus Thermofonsia Clade 3</taxon>
    </lineage>
</organism>
<gene>
    <name evidence="1" type="ORF">CUN48_03250</name>
</gene>
<dbReference type="EMBL" id="PGTN01000013">
    <property type="protein sequence ID" value="PJF48491.1"/>
    <property type="molecule type" value="Genomic_DNA"/>
</dbReference>
<protein>
    <submittedName>
        <fullName evidence="1">Uncharacterized protein</fullName>
    </submittedName>
</protein>
<sequence>MDPGEAGAVVKRAVHGDAIVVEVNGREHRVSYTGVDAPESAARRSATVSKRYAITNPWSRESRPAGARCQRRQ</sequence>
<dbReference type="InterPro" id="IPR035437">
    <property type="entry name" value="SNase_OB-fold_sf"/>
</dbReference>
<dbReference type="Gene3D" id="2.40.50.90">
    <property type="match status" value="1"/>
</dbReference>
<name>A0A2M8QFB9_9CHLR</name>
<dbReference type="Proteomes" id="UP000230790">
    <property type="component" value="Unassembled WGS sequence"/>
</dbReference>
<proteinExistence type="predicted"/>